<comment type="similarity">
    <text evidence="1">Belongs to the rtf2 family.</text>
</comment>
<dbReference type="PANTHER" id="PTHR12775">
    <property type="entry name" value="PROTEIN C20ORF43 HOMOLOG"/>
    <property type="match status" value="1"/>
</dbReference>
<reference evidence="3 4" key="1">
    <citation type="submission" date="2019-03" db="EMBL/GenBank/DDBJ databases">
        <title>Sequencing 23 genomes of Wallemia ichthyophaga.</title>
        <authorList>
            <person name="Gostincar C."/>
        </authorList>
    </citation>
    <scope>NUCLEOTIDE SEQUENCE [LARGE SCALE GENOMIC DNA]</scope>
    <source>
        <strain evidence="3 4">EXF-6200</strain>
    </source>
</reference>
<comment type="caution">
    <text evidence="3">The sequence shown here is derived from an EMBL/GenBank/DDBJ whole genome shotgun (WGS) entry which is preliminary data.</text>
</comment>
<name>A0A4T0JCL6_WALIC</name>
<dbReference type="Proteomes" id="UP000310689">
    <property type="component" value="Unassembled WGS sequence"/>
</dbReference>
<dbReference type="InterPro" id="IPR006735">
    <property type="entry name" value="Rtf2"/>
</dbReference>
<organism evidence="3 4">
    <name type="scientific">Wallemia ichthyophaga</name>
    <dbReference type="NCBI Taxonomy" id="245174"/>
    <lineage>
        <taxon>Eukaryota</taxon>
        <taxon>Fungi</taxon>
        <taxon>Dikarya</taxon>
        <taxon>Basidiomycota</taxon>
        <taxon>Wallemiomycotina</taxon>
        <taxon>Wallemiomycetes</taxon>
        <taxon>Wallemiales</taxon>
        <taxon>Wallemiaceae</taxon>
        <taxon>Wallemia</taxon>
    </lineage>
</organism>
<evidence type="ECO:0000313" key="3">
    <source>
        <dbReference type="EMBL" id="TIB40483.1"/>
    </source>
</evidence>
<proteinExistence type="inferred from homology"/>
<feature type="compositionally biased region" description="Polar residues" evidence="2">
    <location>
        <begin position="280"/>
        <end position="292"/>
    </location>
</feature>
<feature type="compositionally biased region" description="Basic and acidic residues" evidence="2">
    <location>
        <begin position="211"/>
        <end position="227"/>
    </location>
</feature>
<dbReference type="EMBL" id="SPOI01000015">
    <property type="protein sequence ID" value="TIB40483.1"/>
    <property type="molecule type" value="Genomic_DNA"/>
</dbReference>
<dbReference type="InterPro" id="IPR027799">
    <property type="entry name" value="Rtf2_RING-finger"/>
</dbReference>
<dbReference type="Pfam" id="PF04641">
    <property type="entry name" value="Rtf2"/>
    <property type="match status" value="1"/>
</dbReference>
<evidence type="ECO:0000256" key="2">
    <source>
        <dbReference type="SAM" id="MobiDB-lite"/>
    </source>
</evidence>
<feature type="compositionally biased region" description="Polar residues" evidence="2">
    <location>
        <begin position="247"/>
        <end position="260"/>
    </location>
</feature>
<protein>
    <submittedName>
        <fullName evidence="3">Uncharacterized protein</fullName>
    </submittedName>
</protein>
<sequence>MAGRDKGGADGGSFVYRSELVKTKKKPEVKNDEISRIAAWFYCALSKKLLKQPVVSCQLGKLYNKEAIVEFLLDKSVYGDGQKICGHIRSLKDVQQLKLTSNPSFNQVLSRDSDSMLSNAPFICPITLKEMNGKQRFVYLPKTGIVASDSGLKSMNKGSKTGQCPESGIEYHVDELITLNPPPEEEEAMKEQLYATRLKQADSKKSKKRKAAADQPEHTPKAKKADNIDDPPVSDVVKGARKAVSDALSNTSKNANQSDAVKSIFGPKDIPKSGRRTDSEWMTQGTWNRYAT</sequence>
<feature type="compositionally biased region" description="Basic and acidic residues" evidence="2">
    <location>
        <begin position="269"/>
        <end position="279"/>
    </location>
</feature>
<evidence type="ECO:0000256" key="1">
    <source>
        <dbReference type="ARBA" id="ARBA00009885"/>
    </source>
</evidence>
<dbReference type="GO" id="GO:0005634">
    <property type="term" value="C:nucleus"/>
    <property type="evidence" value="ECO:0007669"/>
    <property type="project" value="TreeGrafter"/>
</dbReference>
<dbReference type="GO" id="GO:0006274">
    <property type="term" value="P:DNA replication termination"/>
    <property type="evidence" value="ECO:0007669"/>
    <property type="project" value="TreeGrafter"/>
</dbReference>
<gene>
    <name evidence="3" type="ORF">E3P86_00648</name>
</gene>
<dbReference type="AlphaFoldDB" id="A0A4T0JCL6"/>
<evidence type="ECO:0000313" key="4">
    <source>
        <dbReference type="Proteomes" id="UP000310689"/>
    </source>
</evidence>
<dbReference type="PANTHER" id="PTHR12775:SF0">
    <property type="entry name" value="REPLICATION TERMINATION FACTOR 2"/>
    <property type="match status" value="1"/>
</dbReference>
<accession>A0A4T0JCL6</accession>
<feature type="region of interest" description="Disordered" evidence="2">
    <location>
        <begin position="198"/>
        <end position="292"/>
    </location>
</feature>
<dbReference type="CDD" id="cd16653">
    <property type="entry name" value="RING-like_Rtf2"/>
    <property type="match status" value="1"/>
</dbReference>